<feature type="transmembrane region" description="Helical" evidence="1">
    <location>
        <begin position="294"/>
        <end position="313"/>
    </location>
</feature>
<feature type="transmembrane region" description="Helical" evidence="1">
    <location>
        <begin position="216"/>
        <end position="233"/>
    </location>
</feature>
<feature type="transmembrane region" description="Helical" evidence="1">
    <location>
        <begin position="238"/>
        <end position="257"/>
    </location>
</feature>
<protein>
    <recommendedName>
        <fullName evidence="4">Glycosyltransferase RgtA/B/C/D-like domain-containing protein</fullName>
    </recommendedName>
</protein>
<name>A0A2M7QKH1_9BACT</name>
<organism evidence="2 3">
    <name type="scientific">Candidatus Roizmanbacteria bacterium CG_4_10_14_0_8_um_filter_33_9</name>
    <dbReference type="NCBI Taxonomy" id="1974826"/>
    <lineage>
        <taxon>Bacteria</taxon>
        <taxon>Candidatus Roizmaniibacteriota</taxon>
    </lineage>
</organism>
<gene>
    <name evidence="2" type="ORF">COY87_01025</name>
</gene>
<keyword evidence="1" id="KW-1133">Transmembrane helix</keyword>
<keyword evidence="1" id="KW-0812">Transmembrane</keyword>
<proteinExistence type="predicted"/>
<feature type="transmembrane region" description="Helical" evidence="1">
    <location>
        <begin position="115"/>
        <end position="133"/>
    </location>
</feature>
<sequence length="439" mass="50981">MVYFLCLEIFNFIKIKDKNKLALLVAGLVAISPWSIQLSRVAYEANLAAMFNLASLLFLFKARKNFKFFLPTVIFACLAVYTFNSFRIFTPFIFLAGFLFIFKPGQMFYLLKKNILIFLTAFLIGAGFAIPLYKHVNSPEGKLRFTEVNIFNNLEIVERSNQLVAEYGNTVWSKIIYNRRWGYTKLFLSHFFDHFNFRFLFLEGDVNPRINSGQGQLYWLEAPLILFGLYALFKKKKLLFFLAVWLVLGVLPAAMARETPHALRTVGTLPIWQIFIAFGIYQIFLFGKKAKPALFLLIVLYVFSLYGFLYNYFVVYPLKSADSWFNAFDQAVEFAFKNQNQYKKEYIQLEDRAYIAYLFYNKIEPEYFQKADKDYPDRSLLAGNAYVVKKMDQVDFYIPDNLSSGSLLIGKPEHIPPQAEVVKQFKDITGKVAFEAAKL</sequence>
<dbReference type="AlphaFoldDB" id="A0A2M7QKH1"/>
<evidence type="ECO:0000256" key="1">
    <source>
        <dbReference type="SAM" id="Phobius"/>
    </source>
</evidence>
<feature type="transmembrane region" description="Helical" evidence="1">
    <location>
        <begin position="89"/>
        <end position="108"/>
    </location>
</feature>
<reference evidence="3" key="1">
    <citation type="submission" date="2017-09" db="EMBL/GenBank/DDBJ databases">
        <title>Depth-based differentiation of microbial function through sediment-hosted aquifers and enrichment of novel symbionts in the deep terrestrial subsurface.</title>
        <authorList>
            <person name="Probst A.J."/>
            <person name="Ladd B."/>
            <person name="Jarett J.K."/>
            <person name="Geller-Mcgrath D.E."/>
            <person name="Sieber C.M.K."/>
            <person name="Emerson J.B."/>
            <person name="Anantharaman K."/>
            <person name="Thomas B.C."/>
            <person name="Malmstrom R."/>
            <person name="Stieglmeier M."/>
            <person name="Klingl A."/>
            <person name="Woyke T."/>
            <person name="Ryan C.M."/>
            <person name="Banfield J.F."/>
        </authorList>
    </citation>
    <scope>NUCLEOTIDE SEQUENCE [LARGE SCALE GENOMIC DNA]</scope>
</reference>
<evidence type="ECO:0008006" key="4">
    <source>
        <dbReference type="Google" id="ProtNLM"/>
    </source>
</evidence>
<evidence type="ECO:0000313" key="2">
    <source>
        <dbReference type="EMBL" id="PIY72431.1"/>
    </source>
</evidence>
<comment type="caution">
    <text evidence="2">The sequence shown here is derived from an EMBL/GenBank/DDBJ whole genome shotgun (WGS) entry which is preliminary data.</text>
</comment>
<accession>A0A2M7QKH1</accession>
<feature type="transmembrane region" description="Helical" evidence="1">
    <location>
        <begin position="21"/>
        <end position="36"/>
    </location>
</feature>
<feature type="transmembrane region" description="Helical" evidence="1">
    <location>
        <begin position="42"/>
        <end position="59"/>
    </location>
</feature>
<dbReference type="EMBL" id="PFLI01000036">
    <property type="protein sequence ID" value="PIY72431.1"/>
    <property type="molecule type" value="Genomic_DNA"/>
</dbReference>
<evidence type="ECO:0000313" key="3">
    <source>
        <dbReference type="Proteomes" id="UP000229401"/>
    </source>
</evidence>
<feature type="transmembrane region" description="Helical" evidence="1">
    <location>
        <begin position="66"/>
        <end position="83"/>
    </location>
</feature>
<feature type="transmembrane region" description="Helical" evidence="1">
    <location>
        <begin position="269"/>
        <end position="287"/>
    </location>
</feature>
<keyword evidence="1" id="KW-0472">Membrane</keyword>
<dbReference type="Proteomes" id="UP000229401">
    <property type="component" value="Unassembled WGS sequence"/>
</dbReference>